<name>A0AA85BU25_9TREM</name>
<reference evidence="2" key="1">
    <citation type="submission" date="2023-11" db="UniProtKB">
        <authorList>
            <consortium name="WormBaseParasite"/>
        </authorList>
    </citation>
    <scope>IDENTIFICATION</scope>
</reference>
<organism evidence="1 2">
    <name type="scientific">Schistosoma mattheei</name>
    <dbReference type="NCBI Taxonomy" id="31246"/>
    <lineage>
        <taxon>Eukaryota</taxon>
        <taxon>Metazoa</taxon>
        <taxon>Spiralia</taxon>
        <taxon>Lophotrochozoa</taxon>
        <taxon>Platyhelminthes</taxon>
        <taxon>Trematoda</taxon>
        <taxon>Digenea</taxon>
        <taxon>Strigeidida</taxon>
        <taxon>Schistosomatoidea</taxon>
        <taxon>Schistosomatidae</taxon>
        <taxon>Schistosoma</taxon>
    </lineage>
</organism>
<protein>
    <submittedName>
        <fullName evidence="2">Uncharacterized protein</fullName>
    </submittedName>
</protein>
<accession>A0AA85BU25</accession>
<dbReference type="Proteomes" id="UP000050791">
    <property type="component" value="Unassembled WGS sequence"/>
</dbReference>
<dbReference type="AlphaFoldDB" id="A0AA85BU25"/>
<sequence length="225" mass="25919">MNIVKKEQSYYYKTYSPSLITSTNDLNSKTIFPSEINTVSSKSFGKSMIDISKIDDKIKMEKLCFDYTKDGPFWTDIHEELEQQQQNNHQLSSASSSCTLTSRETIGNLNYYNSHNQNCDTYIEKEINSHLLLNTQDICNSKKMNKLDNNISSMSEITRSRTTTMSTTMTTVIATTTTITTTGMKSIQPYKWLQIKRQQPRQNITNNSKYAINVILSKVYIQYDN</sequence>
<proteinExistence type="predicted"/>
<evidence type="ECO:0000313" key="1">
    <source>
        <dbReference type="Proteomes" id="UP000050791"/>
    </source>
</evidence>
<evidence type="ECO:0000313" key="2">
    <source>
        <dbReference type="WBParaSite" id="SMTH1_72560.1"/>
    </source>
</evidence>
<dbReference type="WBParaSite" id="SMTH1_72560.1">
    <property type="protein sequence ID" value="SMTH1_72560.1"/>
    <property type="gene ID" value="SMTH1_72560"/>
</dbReference>